<evidence type="ECO:0000313" key="2">
    <source>
        <dbReference type="EMBL" id="NHC33237.1"/>
    </source>
</evidence>
<comment type="caution">
    <text evidence="2">The sequence shown here is derived from an EMBL/GenBank/DDBJ whole genome shotgun (WGS) entry which is preliminary data.</text>
</comment>
<dbReference type="RefSeq" id="WP_039714873.1">
    <property type="nucleotide sequence ID" value="NZ_JTJC03000001.1"/>
</dbReference>
<proteinExistence type="predicted"/>
<evidence type="ECO:0000256" key="1">
    <source>
        <dbReference type="SAM" id="Coils"/>
    </source>
</evidence>
<feature type="coiled-coil region" evidence="1">
    <location>
        <begin position="20"/>
        <end position="59"/>
    </location>
</feature>
<accession>A0A9X5E368</accession>
<keyword evidence="3" id="KW-1185">Reference proteome</keyword>
<name>A0A9X5E368_9CYAN</name>
<dbReference type="EMBL" id="JTJC03000001">
    <property type="protein sequence ID" value="NHC33237.1"/>
    <property type="molecule type" value="Genomic_DNA"/>
</dbReference>
<evidence type="ECO:0000313" key="3">
    <source>
        <dbReference type="Proteomes" id="UP000031532"/>
    </source>
</evidence>
<dbReference type="Proteomes" id="UP000031532">
    <property type="component" value="Unassembled WGS sequence"/>
</dbReference>
<dbReference type="AlphaFoldDB" id="A0A9X5E368"/>
<organism evidence="2 3">
    <name type="scientific">Scytonema millei VB511283</name>
    <dbReference type="NCBI Taxonomy" id="1245923"/>
    <lineage>
        <taxon>Bacteria</taxon>
        <taxon>Bacillati</taxon>
        <taxon>Cyanobacteriota</taxon>
        <taxon>Cyanophyceae</taxon>
        <taxon>Nostocales</taxon>
        <taxon>Scytonemataceae</taxon>
        <taxon>Scytonema</taxon>
    </lineage>
</organism>
<gene>
    <name evidence="2" type="ORF">QH73_0000905</name>
</gene>
<keyword evidence="1" id="KW-0175">Coiled coil</keyword>
<protein>
    <submittedName>
        <fullName evidence="2">Uncharacterized protein</fullName>
    </submittedName>
</protein>
<reference evidence="2 3" key="1">
    <citation type="journal article" date="2015" name="Genome Announc.">
        <title>Draft Genome Sequence of the Terrestrial Cyanobacterium Scytonema millei VB511283, Isolated from Eastern India.</title>
        <authorList>
            <person name="Sen D."/>
            <person name="Chandrababunaidu M.M."/>
            <person name="Singh D."/>
            <person name="Sanghi N."/>
            <person name="Ghorai A."/>
            <person name="Mishra G.P."/>
            <person name="Madduluri M."/>
            <person name="Adhikary S.P."/>
            <person name="Tripathy S."/>
        </authorList>
    </citation>
    <scope>NUCLEOTIDE SEQUENCE [LARGE SCALE GENOMIC DNA]</scope>
    <source>
        <strain evidence="2 3">VB511283</strain>
    </source>
</reference>
<sequence>MTIKTSKFQQAIETVEALSIDEQAMLLEILQKRLVQQRREQLLQEIAEAEQDYAQGNVKRGSVKDFLAELDD</sequence>